<gene>
    <name evidence="1" type="ORF">APLA_LOCUS10275</name>
</gene>
<dbReference type="AlphaFoldDB" id="A0A8S1AIA2"/>
<evidence type="ECO:0000313" key="2">
    <source>
        <dbReference type="Proteomes" id="UP000494106"/>
    </source>
</evidence>
<accession>A0A8S1AIA2</accession>
<dbReference type="Proteomes" id="UP000494106">
    <property type="component" value="Unassembled WGS sequence"/>
</dbReference>
<name>A0A8S1AIA2_ARCPL</name>
<sequence length="79" mass="8833">MNGLSGLFLEHFSFTEREHYAPALVIHQNGCNDCWIVRFVRPGLGTAPVPGPFQAHPGLPRSHSGDKPLFFSYCFFKAL</sequence>
<evidence type="ECO:0000313" key="1">
    <source>
        <dbReference type="EMBL" id="CAB3245024.1"/>
    </source>
</evidence>
<comment type="caution">
    <text evidence="1">The sequence shown here is derived from an EMBL/GenBank/DDBJ whole genome shotgun (WGS) entry which is preliminary data.</text>
</comment>
<protein>
    <submittedName>
        <fullName evidence="1">Uncharacterized protein</fullName>
    </submittedName>
</protein>
<organism evidence="1 2">
    <name type="scientific">Arctia plantaginis</name>
    <name type="common">Wood tiger moth</name>
    <name type="synonym">Phalaena plantaginis</name>
    <dbReference type="NCBI Taxonomy" id="874455"/>
    <lineage>
        <taxon>Eukaryota</taxon>
        <taxon>Metazoa</taxon>
        <taxon>Ecdysozoa</taxon>
        <taxon>Arthropoda</taxon>
        <taxon>Hexapoda</taxon>
        <taxon>Insecta</taxon>
        <taxon>Pterygota</taxon>
        <taxon>Neoptera</taxon>
        <taxon>Endopterygota</taxon>
        <taxon>Lepidoptera</taxon>
        <taxon>Glossata</taxon>
        <taxon>Ditrysia</taxon>
        <taxon>Noctuoidea</taxon>
        <taxon>Erebidae</taxon>
        <taxon>Arctiinae</taxon>
        <taxon>Arctia</taxon>
    </lineage>
</organism>
<keyword evidence="2" id="KW-1185">Reference proteome</keyword>
<proteinExistence type="predicted"/>
<dbReference type="EMBL" id="CADEBC010000522">
    <property type="protein sequence ID" value="CAB3245024.1"/>
    <property type="molecule type" value="Genomic_DNA"/>
</dbReference>
<reference evidence="1 2" key="1">
    <citation type="submission" date="2020-04" db="EMBL/GenBank/DDBJ databases">
        <authorList>
            <person name="Wallbank WR R."/>
            <person name="Pardo Diaz C."/>
            <person name="Kozak K."/>
            <person name="Martin S."/>
            <person name="Jiggins C."/>
            <person name="Moest M."/>
            <person name="Warren A I."/>
            <person name="Byers J.R.P. K."/>
            <person name="Montejo-Kovacevich G."/>
            <person name="Yen C E."/>
        </authorList>
    </citation>
    <scope>NUCLEOTIDE SEQUENCE [LARGE SCALE GENOMIC DNA]</scope>
</reference>